<keyword evidence="2" id="KW-1185">Reference proteome</keyword>
<dbReference type="AlphaFoldDB" id="A0AAV4X311"/>
<evidence type="ECO:0000313" key="1">
    <source>
        <dbReference type="EMBL" id="GIY89053.1"/>
    </source>
</evidence>
<accession>A0AAV4X311</accession>
<reference evidence="1 2" key="1">
    <citation type="submission" date="2021-06" db="EMBL/GenBank/DDBJ databases">
        <title>Caerostris extrusa draft genome.</title>
        <authorList>
            <person name="Kono N."/>
            <person name="Arakawa K."/>
        </authorList>
    </citation>
    <scope>NUCLEOTIDE SEQUENCE [LARGE SCALE GENOMIC DNA]</scope>
</reference>
<comment type="caution">
    <text evidence="1">The sequence shown here is derived from an EMBL/GenBank/DDBJ whole genome shotgun (WGS) entry which is preliminary data.</text>
</comment>
<proteinExistence type="predicted"/>
<evidence type="ECO:0000313" key="2">
    <source>
        <dbReference type="Proteomes" id="UP001054945"/>
    </source>
</evidence>
<sequence>MRNLPHRFALSKAKIDHCFHSNLTELRGCVNSDGQKSGGEQIASKRALKKSSDYRRNWNSGNWNSRIRPRSVMIAC</sequence>
<name>A0AAV4X311_CAEEX</name>
<organism evidence="1 2">
    <name type="scientific">Caerostris extrusa</name>
    <name type="common">Bark spider</name>
    <name type="synonym">Caerostris bankana</name>
    <dbReference type="NCBI Taxonomy" id="172846"/>
    <lineage>
        <taxon>Eukaryota</taxon>
        <taxon>Metazoa</taxon>
        <taxon>Ecdysozoa</taxon>
        <taxon>Arthropoda</taxon>
        <taxon>Chelicerata</taxon>
        <taxon>Arachnida</taxon>
        <taxon>Araneae</taxon>
        <taxon>Araneomorphae</taxon>
        <taxon>Entelegynae</taxon>
        <taxon>Araneoidea</taxon>
        <taxon>Araneidae</taxon>
        <taxon>Caerostris</taxon>
    </lineage>
</organism>
<dbReference type="EMBL" id="BPLR01017146">
    <property type="protein sequence ID" value="GIY89053.1"/>
    <property type="molecule type" value="Genomic_DNA"/>
</dbReference>
<dbReference type="Proteomes" id="UP001054945">
    <property type="component" value="Unassembled WGS sequence"/>
</dbReference>
<gene>
    <name evidence="1" type="ORF">CEXT_421881</name>
</gene>
<protein>
    <submittedName>
        <fullName evidence="1">Uncharacterized protein</fullName>
    </submittedName>
</protein>